<reference evidence="1 2" key="1">
    <citation type="journal article" date="2019" name="New Phytol.">
        <title>Comparative genomics reveals unique wood-decay strategies and fruiting body development in the Schizophyllaceae.</title>
        <authorList>
            <person name="Almasi E."/>
            <person name="Sahu N."/>
            <person name="Krizsan K."/>
            <person name="Balint B."/>
            <person name="Kovacs G.M."/>
            <person name="Kiss B."/>
            <person name="Cseklye J."/>
            <person name="Drula E."/>
            <person name="Henrissat B."/>
            <person name="Nagy I."/>
            <person name="Chovatia M."/>
            <person name="Adam C."/>
            <person name="LaButti K."/>
            <person name="Lipzen A."/>
            <person name="Riley R."/>
            <person name="Grigoriev I.V."/>
            <person name="Nagy L.G."/>
        </authorList>
    </citation>
    <scope>NUCLEOTIDE SEQUENCE [LARGE SCALE GENOMIC DNA]</scope>
    <source>
        <strain evidence="1 2">NL-1724</strain>
    </source>
</reference>
<evidence type="ECO:0000313" key="1">
    <source>
        <dbReference type="EMBL" id="TRM59565.1"/>
    </source>
</evidence>
<protein>
    <submittedName>
        <fullName evidence="1">Uncharacterized protein</fullName>
    </submittedName>
</protein>
<dbReference type="EMBL" id="VDMD01000027">
    <property type="protein sequence ID" value="TRM59565.1"/>
    <property type="molecule type" value="Genomic_DNA"/>
</dbReference>
<sequence length="174" mass="19166">MLHPSVYKAMVESIDAEAAPPIPNPIPVAKCPGFLESLNPSHAEIPDLPEDLESFDLHWNYGWPVSMKDVRALIETHSPNDLQFFEPGPVVLLAAVDAHATKVSGCQGVRHVLVEPTEAANWPTGVVTEKGGPSVSFFVVVSTTNDTMFQSRPSKEHMEKLTKFFGKEPCWMKD</sequence>
<keyword evidence="2" id="KW-1185">Reference proteome</keyword>
<dbReference type="Proteomes" id="UP000320762">
    <property type="component" value="Unassembled WGS sequence"/>
</dbReference>
<accession>A0A550C436</accession>
<dbReference type="AlphaFoldDB" id="A0A550C436"/>
<comment type="caution">
    <text evidence="1">The sequence shown here is derived from an EMBL/GenBank/DDBJ whole genome shotgun (WGS) entry which is preliminary data.</text>
</comment>
<organism evidence="1 2">
    <name type="scientific">Schizophyllum amplum</name>
    <dbReference type="NCBI Taxonomy" id="97359"/>
    <lineage>
        <taxon>Eukaryota</taxon>
        <taxon>Fungi</taxon>
        <taxon>Dikarya</taxon>
        <taxon>Basidiomycota</taxon>
        <taxon>Agaricomycotina</taxon>
        <taxon>Agaricomycetes</taxon>
        <taxon>Agaricomycetidae</taxon>
        <taxon>Agaricales</taxon>
        <taxon>Schizophyllaceae</taxon>
        <taxon>Schizophyllum</taxon>
    </lineage>
</organism>
<name>A0A550C436_9AGAR</name>
<proteinExistence type="predicted"/>
<evidence type="ECO:0000313" key="2">
    <source>
        <dbReference type="Proteomes" id="UP000320762"/>
    </source>
</evidence>
<gene>
    <name evidence="1" type="ORF">BD626DRAFT_507567</name>
</gene>